<dbReference type="Proteomes" id="UP000634647">
    <property type="component" value="Unassembled WGS sequence"/>
</dbReference>
<proteinExistence type="predicted"/>
<comment type="caution">
    <text evidence="1">The sequence shown here is derived from an EMBL/GenBank/DDBJ whole genome shotgun (WGS) entry which is preliminary data.</text>
</comment>
<dbReference type="EMBL" id="BNAB01000018">
    <property type="protein sequence ID" value="GHE04618.1"/>
    <property type="molecule type" value="Genomic_DNA"/>
</dbReference>
<dbReference type="Gene3D" id="3.50.50.60">
    <property type="entry name" value="FAD/NAD(P)-binding domain"/>
    <property type="match status" value="1"/>
</dbReference>
<dbReference type="InterPro" id="IPR036188">
    <property type="entry name" value="FAD/NAD-bd_sf"/>
</dbReference>
<sequence length="99" mass="10886">MIGHGTIGGTRDNVGRVPSKAMIRAMVPAYVAATARRFLGIEAFGRITDWPAVVFQKQALVHGLKAAKYTGVLPNYPGLGTVPIMTATRSWNWMRFQLR</sequence>
<reference evidence="1" key="2">
    <citation type="submission" date="2023-06" db="EMBL/GenBank/DDBJ databases">
        <authorList>
            <person name="Sun Q."/>
            <person name="Zhou Y."/>
        </authorList>
    </citation>
    <scope>NUCLEOTIDE SEQUENCE</scope>
    <source>
        <strain evidence="1">CGMCC 1.10859</strain>
    </source>
</reference>
<reference evidence="1" key="1">
    <citation type="journal article" date="2014" name="Int. J. Syst. Evol. Microbiol.">
        <title>Complete genome sequence of Corynebacterium casei LMG S-19264T (=DSM 44701T), isolated from a smear-ripened cheese.</title>
        <authorList>
            <consortium name="US DOE Joint Genome Institute (JGI-PGF)"/>
            <person name="Walter F."/>
            <person name="Albersmeier A."/>
            <person name="Kalinowski J."/>
            <person name="Ruckert C."/>
        </authorList>
    </citation>
    <scope>NUCLEOTIDE SEQUENCE</scope>
    <source>
        <strain evidence="1">CGMCC 1.10859</strain>
    </source>
</reference>
<protein>
    <submittedName>
        <fullName evidence="1">Uncharacterized protein</fullName>
    </submittedName>
</protein>
<gene>
    <name evidence="1" type="ORF">GCM10008024_32380</name>
</gene>
<evidence type="ECO:0000313" key="2">
    <source>
        <dbReference type="Proteomes" id="UP000634647"/>
    </source>
</evidence>
<accession>A0AAN5A0Q3</accession>
<organism evidence="1 2">
    <name type="scientific">Allgaiera indica</name>
    <dbReference type="NCBI Taxonomy" id="765699"/>
    <lineage>
        <taxon>Bacteria</taxon>
        <taxon>Pseudomonadati</taxon>
        <taxon>Pseudomonadota</taxon>
        <taxon>Alphaproteobacteria</taxon>
        <taxon>Rhodobacterales</taxon>
        <taxon>Paracoccaceae</taxon>
        <taxon>Allgaiera</taxon>
    </lineage>
</organism>
<name>A0AAN5A0Q3_9RHOB</name>
<dbReference type="AlphaFoldDB" id="A0AAN5A0Q3"/>
<evidence type="ECO:0000313" key="1">
    <source>
        <dbReference type="EMBL" id="GHE04618.1"/>
    </source>
</evidence>
<dbReference type="RefSeq" id="WP_051645810.1">
    <property type="nucleotide sequence ID" value="NZ_FNOB01000017.1"/>
</dbReference>